<comment type="caution">
    <text evidence="2">The sequence shown here is derived from an EMBL/GenBank/DDBJ whole genome shotgun (WGS) entry which is preliminary data.</text>
</comment>
<evidence type="ECO:0000259" key="1">
    <source>
        <dbReference type="Pfam" id="PF07727"/>
    </source>
</evidence>
<organism evidence="2 3">
    <name type="scientific">Phytophthora cactorum</name>
    <dbReference type="NCBI Taxonomy" id="29920"/>
    <lineage>
        <taxon>Eukaryota</taxon>
        <taxon>Sar</taxon>
        <taxon>Stramenopiles</taxon>
        <taxon>Oomycota</taxon>
        <taxon>Peronosporomycetes</taxon>
        <taxon>Peronosporales</taxon>
        <taxon>Peronosporaceae</taxon>
        <taxon>Phytophthora</taxon>
    </lineage>
</organism>
<dbReference type="InterPro" id="IPR013103">
    <property type="entry name" value="RVT_2"/>
</dbReference>
<reference evidence="2" key="1">
    <citation type="submission" date="2018-10" db="EMBL/GenBank/DDBJ databases">
        <title>Effector identification in a new, highly contiguous assembly of the strawberry crown rot pathogen Phytophthora cactorum.</title>
        <authorList>
            <person name="Armitage A.D."/>
            <person name="Nellist C.F."/>
            <person name="Bates H."/>
            <person name="Vickerstaff R.J."/>
            <person name="Harrison R.J."/>
        </authorList>
    </citation>
    <scope>NUCLEOTIDE SEQUENCE</scope>
    <source>
        <strain evidence="2">15-7</strain>
    </source>
</reference>
<name>A0A8T0XT93_9STRA</name>
<evidence type="ECO:0000313" key="3">
    <source>
        <dbReference type="Proteomes" id="UP000735874"/>
    </source>
</evidence>
<proteinExistence type="predicted"/>
<dbReference type="Pfam" id="PF07727">
    <property type="entry name" value="RVT_2"/>
    <property type="match status" value="1"/>
</dbReference>
<gene>
    <name evidence="2" type="ORF">PC113_g25714</name>
</gene>
<protein>
    <recommendedName>
        <fullName evidence="1">Reverse transcriptase Ty1/copia-type domain-containing protein</fullName>
    </recommendedName>
</protein>
<evidence type="ECO:0000313" key="2">
    <source>
        <dbReference type="EMBL" id="KAG2792216.1"/>
    </source>
</evidence>
<sequence length="59" mass="7106">MDIYMEQPDYFDDGTGRVCKLQQSLYGLRQAPRIWYRMLDKYLRKCGFERSKMDAGVYV</sequence>
<dbReference type="Proteomes" id="UP000735874">
    <property type="component" value="Unassembled WGS sequence"/>
</dbReference>
<dbReference type="EMBL" id="RCMG01005089">
    <property type="protein sequence ID" value="KAG2792216.1"/>
    <property type="molecule type" value="Genomic_DNA"/>
</dbReference>
<feature type="domain" description="Reverse transcriptase Ty1/copia-type" evidence="1">
    <location>
        <begin position="2"/>
        <end position="59"/>
    </location>
</feature>
<dbReference type="AlphaFoldDB" id="A0A8T0XT93"/>
<accession>A0A8T0XT93</accession>